<comment type="caution">
    <text evidence="1">The sequence shown here is derived from an EMBL/GenBank/DDBJ whole genome shotgun (WGS) entry which is preliminary data.</text>
</comment>
<evidence type="ECO:0000313" key="2">
    <source>
        <dbReference type="Proteomes" id="UP001597343"/>
    </source>
</evidence>
<keyword evidence="2" id="KW-1185">Reference proteome</keyword>
<reference evidence="2" key="1">
    <citation type="journal article" date="2019" name="Int. J. Syst. Evol. Microbiol.">
        <title>The Global Catalogue of Microorganisms (GCM) 10K type strain sequencing project: providing services to taxonomists for standard genome sequencing and annotation.</title>
        <authorList>
            <consortium name="The Broad Institute Genomics Platform"/>
            <consortium name="The Broad Institute Genome Sequencing Center for Infectious Disease"/>
            <person name="Wu L."/>
            <person name="Ma J."/>
        </authorList>
    </citation>
    <scope>NUCLEOTIDE SEQUENCE [LARGE SCALE GENOMIC DNA]</scope>
    <source>
        <strain evidence="2">CGMCC 1.13574</strain>
    </source>
</reference>
<dbReference type="EMBL" id="JBHUIO010000008">
    <property type="protein sequence ID" value="MFD2171064.1"/>
    <property type="molecule type" value="Genomic_DNA"/>
</dbReference>
<protein>
    <submittedName>
        <fullName evidence="1">Heavy-metal-associated domain-containing protein</fullName>
    </submittedName>
</protein>
<dbReference type="Proteomes" id="UP001597343">
    <property type="component" value="Unassembled WGS sequence"/>
</dbReference>
<dbReference type="RefSeq" id="WP_386047554.1">
    <property type="nucleotide sequence ID" value="NZ_JBHUIO010000008.1"/>
</dbReference>
<dbReference type="Gene3D" id="3.30.70.100">
    <property type="match status" value="1"/>
</dbReference>
<name>A0ABW4ZZG4_9BACL</name>
<dbReference type="SUPFAM" id="SSF55008">
    <property type="entry name" value="HMA, heavy metal-associated domain"/>
    <property type="match status" value="1"/>
</dbReference>
<dbReference type="InterPro" id="IPR036163">
    <property type="entry name" value="HMA_dom_sf"/>
</dbReference>
<proteinExistence type="predicted"/>
<accession>A0ABW4ZZG4</accession>
<organism evidence="1 2">
    <name type="scientific">Tumebacillus lipolyticus</name>
    <dbReference type="NCBI Taxonomy" id="1280370"/>
    <lineage>
        <taxon>Bacteria</taxon>
        <taxon>Bacillati</taxon>
        <taxon>Bacillota</taxon>
        <taxon>Bacilli</taxon>
        <taxon>Bacillales</taxon>
        <taxon>Alicyclobacillaceae</taxon>
        <taxon>Tumebacillus</taxon>
    </lineage>
</organism>
<gene>
    <name evidence="1" type="ORF">ACFSOY_13870</name>
</gene>
<sequence length="76" mass="8591">MSIAHIMIKKASPDEFRRVSTSLNSLLGVDYAKADPGNLMITVEYEDHLVNVNQLRKTVQAAGIQVLSDWKEKELY</sequence>
<evidence type="ECO:0000313" key="1">
    <source>
        <dbReference type="EMBL" id="MFD2171064.1"/>
    </source>
</evidence>